<dbReference type="GO" id="GO:0015074">
    <property type="term" value="P:DNA integration"/>
    <property type="evidence" value="ECO:0007669"/>
    <property type="project" value="UniProtKB-KW"/>
</dbReference>
<name>A0A2T7FWQ4_9RHOB</name>
<dbReference type="PANTHER" id="PTHR30629">
    <property type="entry name" value="PROPHAGE INTEGRASE"/>
    <property type="match status" value="1"/>
</dbReference>
<proteinExistence type="inferred from homology"/>
<keyword evidence="6" id="KW-1185">Reference proteome</keyword>
<reference evidence="5 6" key="1">
    <citation type="submission" date="2018-04" db="EMBL/GenBank/DDBJ databases">
        <title>Pelagivirga bohaiensis gen. nov., sp. nov., a bacterium isolated from the Bohai Sea.</title>
        <authorList>
            <person name="Ji X."/>
        </authorList>
    </citation>
    <scope>NUCLEOTIDE SEQUENCE [LARGE SCALE GENOMIC DNA]</scope>
    <source>
        <strain evidence="5 6">BH-SD16</strain>
    </source>
</reference>
<evidence type="ECO:0000256" key="1">
    <source>
        <dbReference type="ARBA" id="ARBA00008857"/>
    </source>
</evidence>
<feature type="domain" description="Tyr recombinase" evidence="4">
    <location>
        <begin position="45"/>
        <end position="247"/>
    </location>
</feature>
<dbReference type="PANTHER" id="PTHR30629:SF2">
    <property type="entry name" value="PROPHAGE INTEGRASE INTS-RELATED"/>
    <property type="match status" value="1"/>
</dbReference>
<dbReference type="InterPro" id="IPR013762">
    <property type="entry name" value="Integrase-like_cat_sf"/>
</dbReference>
<dbReference type="InterPro" id="IPR050808">
    <property type="entry name" value="Phage_Integrase"/>
</dbReference>
<evidence type="ECO:0000259" key="4">
    <source>
        <dbReference type="PROSITE" id="PS51898"/>
    </source>
</evidence>
<evidence type="ECO:0000256" key="3">
    <source>
        <dbReference type="ARBA" id="ARBA00023172"/>
    </source>
</evidence>
<evidence type="ECO:0000313" key="5">
    <source>
        <dbReference type="EMBL" id="PVA06603.1"/>
    </source>
</evidence>
<protein>
    <recommendedName>
        <fullName evidence="4">Tyr recombinase domain-containing protein</fullName>
    </recommendedName>
</protein>
<dbReference type="AlphaFoldDB" id="A0A2T7FWQ4"/>
<evidence type="ECO:0000256" key="2">
    <source>
        <dbReference type="ARBA" id="ARBA00022908"/>
    </source>
</evidence>
<dbReference type="EMBL" id="QCYG01000005">
    <property type="protein sequence ID" value="PVA06603.1"/>
    <property type="molecule type" value="Genomic_DNA"/>
</dbReference>
<dbReference type="SUPFAM" id="SSF56349">
    <property type="entry name" value="DNA breaking-rejoining enzymes"/>
    <property type="match status" value="1"/>
</dbReference>
<dbReference type="Gene3D" id="1.10.443.10">
    <property type="entry name" value="Intergrase catalytic core"/>
    <property type="match status" value="1"/>
</dbReference>
<keyword evidence="2" id="KW-0229">DNA integration</keyword>
<dbReference type="PROSITE" id="PS51898">
    <property type="entry name" value="TYR_RECOMBINASE"/>
    <property type="match status" value="1"/>
</dbReference>
<dbReference type="InterPro" id="IPR002104">
    <property type="entry name" value="Integrase_catalytic"/>
</dbReference>
<comment type="caution">
    <text evidence="5">The sequence shown here is derived from an EMBL/GenBank/DDBJ whole genome shotgun (WGS) entry which is preliminary data.</text>
</comment>
<dbReference type="GO" id="GO:0006310">
    <property type="term" value="P:DNA recombination"/>
    <property type="evidence" value="ECO:0007669"/>
    <property type="project" value="UniProtKB-KW"/>
</dbReference>
<organism evidence="5 6">
    <name type="scientific">Thalassorhabdomicrobium marinisediminis</name>
    <dbReference type="NCBI Taxonomy" id="2170577"/>
    <lineage>
        <taxon>Bacteria</taxon>
        <taxon>Pseudomonadati</taxon>
        <taxon>Pseudomonadota</taxon>
        <taxon>Alphaproteobacteria</taxon>
        <taxon>Rhodobacterales</taxon>
        <taxon>Paracoccaceae</taxon>
        <taxon>Thalassorhabdomicrobium</taxon>
    </lineage>
</organism>
<gene>
    <name evidence="5" type="ORF">DC363_08705</name>
</gene>
<dbReference type="GO" id="GO:0003677">
    <property type="term" value="F:DNA binding"/>
    <property type="evidence" value="ECO:0007669"/>
    <property type="project" value="InterPro"/>
</dbReference>
<sequence length="264" mass="30105">MPVFDWCAHRNKFSRVGSGRPQKLDVVDLHRTHDPASDDPEIVGFRDRALDHRELSRVLPLLTWPAPPQMRMNQGIEGDIRPLALRFLLLTCARLDELVVMKWNDFKEDTLHWHKPAVKTVRGKPRQQYLPLSGAAVALLTSLPNYGTWRKSDLVFPNSAGHFLGNWHRITKAVHRESQTDNWHRHDLRRTGASIMKALGVAPRTVDEILAHRATHRDEGTSAALENYFASTHLLEHVVDPQRAAFDKLAEALDYIERSGSQFA</sequence>
<dbReference type="Pfam" id="PF00589">
    <property type="entry name" value="Phage_integrase"/>
    <property type="match status" value="1"/>
</dbReference>
<comment type="similarity">
    <text evidence="1">Belongs to the 'phage' integrase family.</text>
</comment>
<dbReference type="Proteomes" id="UP000244817">
    <property type="component" value="Unassembled WGS sequence"/>
</dbReference>
<accession>A0A2T7FWQ4</accession>
<keyword evidence="3" id="KW-0233">DNA recombination</keyword>
<evidence type="ECO:0000313" key="6">
    <source>
        <dbReference type="Proteomes" id="UP000244817"/>
    </source>
</evidence>
<dbReference type="InterPro" id="IPR011010">
    <property type="entry name" value="DNA_brk_join_enz"/>
</dbReference>